<dbReference type="EMBL" id="JAWMWH010000001">
    <property type="protein sequence ID" value="MEJ6400250.1"/>
    <property type="molecule type" value="Genomic_DNA"/>
</dbReference>
<dbReference type="PANTHER" id="PTHR30580">
    <property type="entry name" value="PRIMOSOMAL PROTEIN N"/>
    <property type="match status" value="1"/>
</dbReference>
<keyword evidence="1" id="KW-0547">Nucleotide-binding</keyword>
<name>A0ABU8SK17_9LACO</name>
<dbReference type="CDD" id="cd17925">
    <property type="entry name" value="DEXDc_ComFA"/>
    <property type="match status" value="1"/>
</dbReference>
<feature type="domain" description="Helicase C-terminal" evidence="5">
    <location>
        <begin position="293"/>
        <end position="444"/>
    </location>
</feature>
<organism evidence="6 7">
    <name type="scientific">Nicoliella lavandulae</name>
    <dbReference type="NCBI Taxonomy" id="3082954"/>
    <lineage>
        <taxon>Bacteria</taxon>
        <taxon>Bacillati</taxon>
        <taxon>Bacillota</taxon>
        <taxon>Bacilli</taxon>
        <taxon>Lactobacillales</taxon>
        <taxon>Lactobacillaceae</taxon>
        <taxon>Nicoliella</taxon>
    </lineage>
</organism>
<dbReference type="InterPro" id="IPR006935">
    <property type="entry name" value="Helicase/UvrB_N"/>
</dbReference>
<feature type="domain" description="Helicase ATP-binding" evidence="4">
    <location>
        <begin position="113"/>
        <end position="265"/>
    </location>
</feature>
<dbReference type="PROSITE" id="PS51194">
    <property type="entry name" value="HELICASE_CTER"/>
    <property type="match status" value="1"/>
</dbReference>
<evidence type="ECO:0000256" key="2">
    <source>
        <dbReference type="ARBA" id="ARBA00022840"/>
    </source>
</evidence>
<dbReference type="Proteomes" id="UP001370590">
    <property type="component" value="Unassembled WGS sequence"/>
</dbReference>
<evidence type="ECO:0000259" key="5">
    <source>
        <dbReference type="PROSITE" id="PS51194"/>
    </source>
</evidence>
<comment type="caution">
    <text evidence="6">The sequence shown here is derived from an EMBL/GenBank/DDBJ whole genome shotgun (WGS) entry which is preliminary data.</text>
</comment>
<keyword evidence="3" id="KW-0238">DNA-binding</keyword>
<evidence type="ECO:0000313" key="7">
    <source>
        <dbReference type="Proteomes" id="UP001370590"/>
    </source>
</evidence>
<dbReference type="Gene3D" id="3.40.50.300">
    <property type="entry name" value="P-loop containing nucleotide triphosphate hydrolases"/>
    <property type="match status" value="2"/>
</dbReference>
<dbReference type="GO" id="GO:0004386">
    <property type="term" value="F:helicase activity"/>
    <property type="evidence" value="ECO:0007669"/>
    <property type="project" value="UniProtKB-KW"/>
</dbReference>
<evidence type="ECO:0000259" key="4">
    <source>
        <dbReference type="PROSITE" id="PS51192"/>
    </source>
</evidence>
<evidence type="ECO:0000256" key="1">
    <source>
        <dbReference type="ARBA" id="ARBA00022741"/>
    </source>
</evidence>
<dbReference type="SMART" id="SM00487">
    <property type="entry name" value="DEXDc"/>
    <property type="match status" value="1"/>
</dbReference>
<dbReference type="Pfam" id="PF00271">
    <property type="entry name" value="Helicase_C"/>
    <property type="match status" value="1"/>
</dbReference>
<dbReference type="InterPro" id="IPR027417">
    <property type="entry name" value="P-loop_NTPase"/>
</dbReference>
<dbReference type="PROSITE" id="PS51192">
    <property type="entry name" value="HELICASE_ATP_BIND_1"/>
    <property type="match status" value="1"/>
</dbReference>
<evidence type="ECO:0000313" key="6">
    <source>
        <dbReference type="EMBL" id="MEJ6400250.1"/>
    </source>
</evidence>
<proteinExistence type="predicted"/>
<keyword evidence="6" id="KW-0347">Helicase</keyword>
<gene>
    <name evidence="6" type="ORF">R4146_03570</name>
</gene>
<dbReference type="PANTHER" id="PTHR30580:SF1">
    <property type="entry name" value="COMF OPERON PROTEIN 1"/>
    <property type="match status" value="1"/>
</dbReference>
<keyword evidence="7" id="KW-1185">Reference proteome</keyword>
<dbReference type="SMART" id="SM00490">
    <property type="entry name" value="HELICc"/>
    <property type="match status" value="1"/>
</dbReference>
<reference evidence="6 7" key="1">
    <citation type="submission" date="2023-10" db="EMBL/GenBank/DDBJ databases">
        <title>Nicoliella lavandulae sp. nov. isolated from Lavandula angustifolia flowers.</title>
        <authorList>
            <person name="Alcantara C."/>
            <person name="Zuniga M."/>
            <person name="Landete J.M."/>
            <person name="Monedero V."/>
        </authorList>
    </citation>
    <scope>NUCLEOTIDE SEQUENCE [LARGE SCALE GENOMIC DNA]</scope>
    <source>
        <strain evidence="6 7">Es01</strain>
    </source>
</reference>
<protein>
    <submittedName>
        <fullName evidence="6">Helicase-related protein</fullName>
    </submittedName>
</protein>
<dbReference type="SUPFAM" id="SSF52540">
    <property type="entry name" value="P-loop containing nucleoside triphosphate hydrolases"/>
    <property type="match status" value="1"/>
</dbReference>
<dbReference type="RefSeq" id="WP_339960065.1">
    <property type="nucleotide sequence ID" value="NZ_JAWMWH010000001.1"/>
</dbReference>
<sequence>MITEINELYGRQTNALDIAPALRSHADVQSRPSMQINTQSVICNRCGMQTNKSAAALPHQQYYCPQCINLGRIVSNVDLAFVAEPNQFQVLDRPLTWTGQLTKDQADCSATIIEHFQQRKAHLLWAVTGAGKTEMLFPGIEWALANGLRIAIASPRVDVCIELFPRLQAAFANTPMILLHGRQTEKYQYSQLTVCTTHQLLRFYHAFDILIIDEVDSFPYANNPGLHFAVSQAVKTTGTQLYLTATPNDELLRLVKRNQLSISYLPLRFHRHLLPQIKLHLIPNWRQRLLKKRLPNRLIRVIDQKVTDGQRFLLFVPHVKDLKPIEEALRAKLSSGAKMMTVHSEDAKRLEKVTAMREQRLDFLITTTILERGVTFPGIDVIVLGADEPIFSPSALVQIAGRVGRKNDRPDGNVDFWVHSNARNVSKAYQQIAHMNKLGALKLRDA</sequence>
<dbReference type="InterPro" id="IPR001650">
    <property type="entry name" value="Helicase_C-like"/>
</dbReference>
<dbReference type="InterPro" id="IPR014001">
    <property type="entry name" value="Helicase_ATP-bd"/>
</dbReference>
<evidence type="ECO:0000256" key="3">
    <source>
        <dbReference type="ARBA" id="ARBA00023125"/>
    </source>
</evidence>
<accession>A0ABU8SK17</accession>
<keyword evidence="2" id="KW-0067">ATP-binding</keyword>
<dbReference type="CDD" id="cd18785">
    <property type="entry name" value="SF2_C"/>
    <property type="match status" value="1"/>
</dbReference>
<dbReference type="Pfam" id="PF04851">
    <property type="entry name" value="ResIII"/>
    <property type="match status" value="1"/>
</dbReference>
<keyword evidence="6" id="KW-0378">Hydrolase</keyword>